<name>A0ABR1UUR6_9PEZI</name>
<reference evidence="1 2" key="1">
    <citation type="submission" date="2023-01" db="EMBL/GenBank/DDBJ databases">
        <title>Analysis of 21 Apiospora genomes using comparative genomics revels a genus with tremendous synthesis potential of carbohydrate active enzymes and secondary metabolites.</title>
        <authorList>
            <person name="Sorensen T."/>
        </authorList>
    </citation>
    <scope>NUCLEOTIDE SEQUENCE [LARGE SCALE GENOMIC DNA]</scope>
    <source>
        <strain evidence="1 2">CBS 114990</strain>
    </source>
</reference>
<dbReference type="EMBL" id="JAQQWN010000010">
    <property type="protein sequence ID" value="KAK8062671.1"/>
    <property type="molecule type" value="Genomic_DNA"/>
</dbReference>
<protein>
    <submittedName>
        <fullName evidence="1">Ribokinase protein</fullName>
    </submittedName>
</protein>
<proteinExistence type="predicted"/>
<sequence length="113" mass="12670">MVLVLPGIMTVPNARSSVCYVLLDHPARCPLDERFSQYLTHSMVNESEAAVPHLMSMSSMQPVQGMCVRMCLDRIDGSKDPRGMDTIKIAHASDYMRQKARATWDIRSSVPCK</sequence>
<evidence type="ECO:0000313" key="1">
    <source>
        <dbReference type="EMBL" id="KAK8062671.1"/>
    </source>
</evidence>
<keyword evidence="2" id="KW-1185">Reference proteome</keyword>
<dbReference type="RefSeq" id="XP_066661270.1">
    <property type="nucleotide sequence ID" value="XM_066819082.1"/>
</dbReference>
<organism evidence="1 2">
    <name type="scientific">Apiospora hydei</name>
    <dbReference type="NCBI Taxonomy" id="1337664"/>
    <lineage>
        <taxon>Eukaryota</taxon>
        <taxon>Fungi</taxon>
        <taxon>Dikarya</taxon>
        <taxon>Ascomycota</taxon>
        <taxon>Pezizomycotina</taxon>
        <taxon>Sordariomycetes</taxon>
        <taxon>Xylariomycetidae</taxon>
        <taxon>Amphisphaeriales</taxon>
        <taxon>Apiosporaceae</taxon>
        <taxon>Apiospora</taxon>
    </lineage>
</organism>
<dbReference type="GeneID" id="92052142"/>
<comment type="caution">
    <text evidence="1">The sequence shown here is derived from an EMBL/GenBank/DDBJ whole genome shotgun (WGS) entry which is preliminary data.</text>
</comment>
<dbReference type="Proteomes" id="UP001433268">
    <property type="component" value="Unassembled WGS sequence"/>
</dbReference>
<gene>
    <name evidence="1" type="ORF">PG997_014768</name>
</gene>
<accession>A0ABR1UUR6</accession>
<evidence type="ECO:0000313" key="2">
    <source>
        <dbReference type="Proteomes" id="UP001433268"/>
    </source>
</evidence>